<dbReference type="Gene3D" id="3.30.1340.10">
    <property type="entry name" value="HPr-like"/>
    <property type="match status" value="1"/>
</dbReference>
<evidence type="ECO:0000313" key="6">
    <source>
        <dbReference type="EMBL" id="HGM97691.1"/>
    </source>
</evidence>
<keyword evidence="2" id="KW-0963">Cytoplasm</keyword>
<dbReference type="EMBL" id="DTAR01000117">
    <property type="protein sequence ID" value="HGM97691.1"/>
    <property type="molecule type" value="Genomic_DNA"/>
</dbReference>
<dbReference type="GO" id="GO:0005737">
    <property type="term" value="C:cytoplasm"/>
    <property type="evidence" value="ECO:0007669"/>
    <property type="project" value="UniProtKB-SubCell"/>
</dbReference>
<evidence type="ECO:0000259" key="4">
    <source>
        <dbReference type="PROSITE" id="PS51350"/>
    </source>
</evidence>
<evidence type="ECO:0000256" key="3">
    <source>
        <dbReference type="ARBA" id="ARBA00022683"/>
    </source>
</evidence>
<dbReference type="SUPFAM" id="SSF55594">
    <property type="entry name" value="HPr-like"/>
    <property type="match status" value="1"/>
</dbReference>
<dbReference type="InterPro" id="IPR001020">
    <property type="entry name" value="PTS_HPr_His_P_site"/>
</dbReference>
<dbReference type="PANTHER" id="PTHR33705:SF2">
    <property type="entry name" value="PHOSPHOCARRIER PROTEIN NPR"/>
    <property type="match status" value="1"/>
</dbReference>
<dbReference type="PRINTS" id="PR00107">
    <property type="entry name" value="PHOSPHOCPHPR"/>
</dbReference>
<dbReference type="InterPro" id="IPR050399">
    <property type="entry name" value="HPr"/>
</dbReference>
<proteinExistence type="predicted"/>
<dbReference type="InterPro" id="IPR035895">
    <property type="entry name" value="HPr-like_sf"/>
</dbReference>
<dbReference type="PROSITE" id="PS51350">
    <property type="entry name" value="PTS_HPR_DOM"/>
    <property type="match status" value="1"/>
</dbReference>
<dbReference type="PANTHER" id="PTHR33705">
    <property type="entry name" value="PHOSPHOCARRIER PROTEIN HPR"/>
    <property type="match status" value="1"/>
</dbReference>
<keyword evidence="3" id="KW-0598">Phosphotransferase system</keyword>
<dbReference type="PROSITE" id="PS00369">
    <property type="entry name" value="PTS_HPR_HIS"/>
    <property type="match status" value="1"/>
</dbReference>
<dbReference type="GO" id="GO:0009401">
    <property type="term" value="P:phosphoenolpyruvate-dependent sugar phosphotransferase system"/>
    <property type="evidence" value="ECO:0007669"/>
    <property type="project" value="UniProtKB-KW"/>
</dbReference>
<sequence>MKEVRVVIPNTLGLHARPASLFVKLAEKFKSKITVEKDGMVVNGKSIMSLLMLVAECGSTLIIKAEGPDEDEAIEALVNLVKDGFGEK</sequence>
<comment type="subcellular location">
    <subcellularLocation>
        <location evidence="1">Cytoplasm</location>
    </subcellularLocation>
</comment>
<evidence type="ECO:0000256" key="1">
    <source>
        <dbReference type="ARBA" id="ARBA00004496"/>
    </source>
</evidence>
<evidence type="ECO:0000256" key="2">
    <source>
        <dbReference type="ARBA" id="ARBA00022490"/>
    </source>
</evidence>
<dbReference type="Pfam" id="PF00381">
    <property type="entry name" value="PTS-HPr"/>
    <property type="match status" value="1"/>
</dbReference>
<organism evidence="5">
    <name type="scientific">candidate division WOR-3 bacterium</name>
    <dbReference type="NCBI Taxonomy" id="2052148"/>
    <lineage>
        <taxon>Bacteria</taxon>
        <taxon>Bacteria division WOR-3</taxon>
    </lineage>
</organism>
<protein>
    <submittedName>
        <fullName evidence="5">HPr family phosphocarrier protein</fullName>
    </submittedName>
</protein>
<dbReference type="AlphaFoldDB" id="A0A7V3ZSZ7"/>
<feature type="domain" description="HPr" evidence="4">
    <location>
        <begin position="1"/>
        <end position="88"/>
    </location>
</feature>
<dbReference type="EMBL" id="DTDP01000033">
    <property type="protein sequence ID" value="HGK53558.1"/>
    <property type="molecule type" value="Genomic_DNA"/>
</dbReference>
<evidence type="ECO:0000313" key="5">
    <source>
        <dbReference type="EMBL" id="HGK53558.1"/>
    </source>
</evidence>
<comment type="caution">
    <text evidence="5">The sequence shown here is derived from an EMBL/GenBank/DDBJ whole genome shotgun (WGS) entry which is preliminary data.</text>
</comment>
<accession>A0A7V3ZSZ7</accession>
<name>A0A7V3ZSZ7_UNCW3</name>
<dbReference type="CDD" id="cd00367">
    <property type="entry name" value="PTS-HPr_like"/>
    <property type="match status" value="1"/>
</dbReference>
<reference evidence="5" key="1">
    <citation type="journal article" date="2020" name="mSystems">
        <title>Genome- and Community-Level Interaction Insights into Carbon Utilization and Element Cycling Functions of Hydrothermarchaeota in Hydrothermal Sediment.</title>
        <authorList>
            <person name="Zhou Z."/>
            <person name="Liu Y."/>
            <person name="Xu W."/>
            <person name="Pan J."/>
            <person name="Luo Z.H."/>
            <person name="Li M."/>
        </authorList>
    </citation>
    <scope>NUCLEOTIDE SEQUENCE [LARGE SCALE GENOMIC DNA]</scope>
    <source>
        <strain evidence="6">SpSt-626</strain>
        <strain evidence="5">SpSt-695</strain>
    </source>
</reference>
<dbReference type="NCBIfam" id="TIGR01003">
    <property type="entry name" value="PTS_HPr_family"/>
    <property type="match status" value="1"/>
</dbReference>
<dbReference type="InterPro" id="IPR000032">
    <property type="entry name" value="HPr-like"/>
</dbReference>
<gene>
    <name evidence="6" type="ORF">ENT96_01405</name>
    <name evidence="5" type="ORF">ENU72_00860</name>
</gene>